<evidence type="ECO:0000256" key="1">
    <source>
        <dbReference type="ARBA" id="ARBA00010641"/>
    </source>
</evidence>
<dbReference type="InterPro" id="IPR039425">
    <property type="entry name" value="RNA_pol_sigma-70-like"/>
</dbReference>
<dbReference type="Gene3D" id="1.10.1740.10">
    <property type="match status" value="1"/>
</dbReference>
<dbReference type="InterPro" id="IPR000792">
    <property type="entry name" value="Tscrpt_reg_LuxR_C"/>
</dbReference>
<evidence type="ECO:0000313" key="8">
    <source>
        <dbReference type="Proteomes" id="UP000187735"/>
    </source>
</evidence>
<evidence type="ECO:0000256" key="2">
    <source>
        <dbReference type="ARBA" id="ARBA00023015"/>
    </source>
</evidence>
<dbReference type="InterPro" id="IPR007627">
    <property type="entry name" value="RNA_pol_sigma70_r2"/>
</dbReference>
<reference evidence="7 8" key="1">
    <citation type="journal article" date="2016" name="Front. Microbiol.">
        <title>Fuerstia marisgermanicae gen. nov., sp. nov., an Unusual Member of the Phylum Planctomycetes from the German Wadden Sea.</title>
        <authorList>
            <person name="Kohn T."/>
            <person name="Heuer A."/>
            <person name="Jogler M."/>
            <person name="Vollmers J."/>
            <person name="Boedeker C."/>
            <person name="Bunk B."/>
            <person name="Rast P."/>
            <person name="Borchert D."/>
            <person name="Glockner I."/>
            <person name="Freese H.M."/>
            <person name="Klenk H.P."/>
            <person name="Overmann J."/>
            <person name="Kaster A.K."/>
            <person name="Rohde M."/>
            <person name="Wiegand S."/>
            <person name="Jogler C."/>
        </authorList>
    </citation>
    <scope>NUCLEOTIDE SEQUENCE [LARGE SCALE GENOMIC DNA]</scope>
    <source>
        <strain evidence="7 8">NH11</strain>
    </source>
</reference>
<proteinExistence type="inferred from homology"/>
<dbReference type="GO" id="GO:0006352">
    <property type="term" value="P:DNA-templated transcription initiation"/>
    <property type="evidence" value="ECO:0007669"/>
    <property type="project" value="InterPro"/>
</dbReference>
<evidence type="ECO:0000256" key="5">
    <source>
        <dbReference type="ARBA" id="ARBA00023163"/>
    </source>
</evidence>
<evidence type="ECO:0000313" key="7">
    <source>
        <dbReference type="EMBL" id="APZ94467.1"/>
    </source>
</evidence>
<accession>A0A1P8WK66</accession>
<dbReference type="Proteomes" id="UP000187735">
    <property type="component" value="Chromosome"/>
</dbReference>
<sequence>MTTQATRSSLLRRASQHDAQAWRELVDLYGPLVSYWCRQSLLDSHAVADCVQDVFASAAVSLETFEPQRTSGSFRAWLWTITRNKLRDHFRRAARTPNATGGSTAVGILNQVTDPMAIPDDEPTGDLQLHELTSRAMQQVQSEFEARTWQAFWRSVVDGIATDEVARELTMSAASVRQSRSRILRRLRQQLGDVL</sequence>
<dbReference type="AlphaFoldDB" id="A0A1P8WK66"/>
<evidence type="ECO:0000256" key="4">
    <source>
        <dbReference type="ARBA" id="ARBA00023125"/>
    </source>
</evidence>
<dbReference type="RefSeq" id="WP_077025766.1">
    <property type="nucleotide sequence ID" value="NZ_CP017641.1"/>
</dbReference>
<comment type="similarity">
    <text evidence="1">Belongs to the sigma-70 factor family. ECF subfamily.</text>
</comment>
<dbReference type="PANTHER" id="PTHR43133:SF8">
    <property type="entry name" value="RNA POLYMERASE SIGMA FACTOR HI_1459-RELATED"/>
    <property type="match status" value="1"/>
</dbReference>
<dbReference type="PROSITE" id="PS00622">
    <property type="entry name" value="HTH_LUXR_1"/>
    <property type="match status" value="1"/>
</dbReference>
<dbReference type="NCBIfam" id="TIGR02937">
    <property type="entry name" value="sigma70-ECF"/>
    <property type="match status" value="1"/>
</dbReference>
<keyword evidence="5" id="KW-0804">Transcription</keyword>
<dbReference type="GO" id="GO:0003677">
    <property type="term" value="F:DNA binding"/>
    <property type="evidence" value="ECO:0007669"/>
    <property type="project" value="UniProtKB-KW"/>
</dbReference>
<keyword evidence="8" id="KW-1185">Reference proteome</keyword>
<dbReference type="GO" id="GO:0016987">
    <property type="term" value="F:sigma factor activity"/>
    <property type="evidence" value="ECO:0007669"/>
    <property type="project" value="UniProtKB-KW"/>
</dbReference>
<dbReference type="SUPFAM" id="SSF88659">
    <property type="entry name" value="Sigma3 and sigma4 domains of RNA polymerase sigma factors"/>
    <property type="match status" value="1"/>
</dbReference>
<dbReference type="InterPro" id="IPR036388">
    <property type="entry name" value="WH-like_DNA-bd_sf"/>
</dbReference>
<keyword evidence="3" id="KW-0731">Sigma factor</keyword>
<dbReference type="OrthoDB" id="281047at2"/>
<dbReference type="InterPro" id="IPR014284">
    <property type="entry name" value="RNA_pol_sigma-70_dom"/>
</dbReference>
<dbReference type="EMBL" id="CP017641">
    <property type="protein sequence ID" value="APZ94467.1"/>
    <property type="molecule type" value="Genomic_DNA"/>
</dbReference>
<organism evidence="7 8">
    <name type="scientific">Fuerstiella marisgermanici</name>
    <dbReference type="NCBI Taxonomy" id="1891926"/>
    <lineage>
        <taxon>Bacteria</taxon>
        <taxon>Pseudomonadati</taxon>
        <taxon>Planctomycetota</taxon>
        <taxon>Planctomycetia</taxon>
        <taxon>Planctomycetales</taxon>
        <taxon>Planctomycetaceae</taxon>
        <taxon>Fuerstiella</taxon>
    </lineage>
</organism>
<dbReference type="Pfam" id="PF04542">
    <property type="entry name" value="Sigma70_r2"/>
    <property type="match status" value="1"/>
</dbReference>
<dbReference type="InterPro" id="IPR013324">
    <property type="entry name" value="RNA_pol_sigma_r3/r4-like"/>
</dbReference>
<dbReference type="PANTHER" id="PTHR43133">
    <property type="entry name" value="RNA POLYMERASE ECF-TYPE SIGMA FACTO"/>
    <property type="match status" value="1"/>
</dbReference>
<dbReference type="SUPFAM" id="SSF88946">
    <property type="entry name" value="Sigma2 domain of RNA polymerase sigma factors"/>
    <property type="match status" value="1"/>
</dbReference>
<evidence type="ECO:0000259" key="6">
    <source>
        <dbReference type="PROSITE" id="PS00622"/>
    </source>
</evidence>
<dbReference type="STRING" id="1891926.Fuma_04099"/>
<protein>
    <submittedName>
        <fullName evidence="7">RNA polymerase sigma factor CnrH</fullName>
    </submittedName>
</protein>
<feature type="domain" description="HTH luxR-type" evidence="6">
    <location>
        <begin position="159"/>
        <end position="186"/>
    </location>
</feature>
<keyword evidence="2" id="KW-0805">Transcription regulation</keyword>
<dbReference type="Gene3D" id="1.10.10.10">
    <property type="entry name" value="Winged helix-like DNA-binding domain superfamily/Winged helix DNA-binding domain"/>
    <property type="match status" value="1"/>
</dbReference>
<evidence type="ECO:0000256" key="3">
    <source>
        <dbReference type="ARBA" id="ARBA00023082"/>
    </source>
</evidence>
<dbReference type="InterPro" id="IPR013325">
    <property type="entry name" value="RNA_pol_sigma_r2"/>
</dbReference>
<name>A0A1P8WK66_9PLAN</name>
<gene>
    <name evidence="7" type="primary">cnrH_3</name>
    <name evidence="7" type="ORF">Fuma_04099</name>
</gene>
<dbReference type="KEGG" id="fmr:Fuma_04099"/>
<keyword evidence="4" id="KW-0238">DNA-binding</keyword>